<evidence type="ECO:0000256" key="1">
    <source>
        <dbReference type="ARBA" id="ARBA00004141"/>
    </source>
</evidence>
<proteinExistence type="inferred from homology"/>
<name>L8GI35_ACACF</name>
<dbReference type="GO" id="GO:0009922">
    <property type="term" value="F:fatty acid elongase activity"/>
    <property type="evidence" value="ECO:0007669"/>
    <property type="project" value="UniProtKB-EC"/>
</dbReference>
<feature type="transmembrane region" description="Helical" evidence="12">
    <location>
        <begin position="128"/>
        <end position="149"/>
    </location>
</feature>
<keyword evidence="5 12" id="KW-0812">Transmembrane</keyword>
<evidence type="ECO:0000256" key="4">
    <source>
        <dbReference type="ARBA" id="ARBA00022679"/>
    </source>
</evidence>
<feature type="transmembrane region" description="Helical" evidence="12">
    <location>
        <begin position="219"/>
        <end position="237"/>
    </location>
</feature>
<keyword evidence="8 12" id="KW-0443">Lipid metabolism</keyword>
<keyword evidence="14" id="KW-1185">Reference proteome</keyword>
<dbReference type="GO" id="GO:0019367">
    <property type="term" value="P:fatty acid elongation, saturated fatty acid"/>
    <property type="evidence" value="ECO:0007669"/>
    <property type="project" value="TreeGrafter"/>
</dbReference>
<feature type="transmembrane region" description="Helical" evidence="12">
    <location>
        <begin position="156"/>
        <end position="173"/>
    </location>
</feature>
<evidence type="ECO:0000313" key="13">
    <source>
        <dbReference type="EMBL" id="ELR12740.1"/>
    </source>
</evidence>
<accession>L8GI35</accession>
<reference evidence="13 14" key="1">
    <citation type="journal article" date="2013" name="Genome Biol.">
        <title>Genome of Acanthamoeba castellanii highlights extensive lateral gene transfer and early evolution of tyrosine kinase signaling.</title>
        <authorList>
            <person name="Clarke M."/>
            <person name="Lohan A.J."/>
            <person name="Liu B."/>
            <person name="Lagkouvardos I."/>
            <person name="Roy S."/>
            <person name="Zafar N."/>
            <person name="Bertelli C."/>
            <person name="Schilde C."/>
            <person name="Kianianmomeni A."/>
            <person name="Burglin T.R."/>
            <person name="Frech C."/>
            <person name="Turcotte B."/>
            <person name="Kopec K.O."/>
            <person name="Synnott J.M."/>
            <person name="Choo C."/>
            <person name="Paponov I."/>
            <person name="Finkler A."/>
            <person name="Soon Heng Tan C."/>
            <person name="Hutchins A.P."/>
            <person name="Weinmeier T."/>
            <person name="Rattei T."/>
            <person name="Chu J.S."/>
            <person name="Gimenez G."/>
            <person name="Irimia M."/>
            <person name="Rigden D.J."/>
            <person name="Fitzpatrick D.A."/>
            <person name="Lorenzo-Morales J."/>
            <person name="Bateman A."/>
            <person name="Chiu C.H."/>
            <person name="Tang P."/>
            <person name="Hegemann P."/>
            <person name="Fromm H."/>
            <person name="Raoult D."/>
            <person name="Greub G."/>
            <person name="Miranda-Saavedra D."/>
            <person name="Chen N."/>
            <person name="Nash P."/>
            <person name="Ginger M.L."/>
            <person name="Horn M."/>
            <person name="Schaap P."/>
            <person name="Caler L."/>
            <person name="Loftus B."/>
        </authorList>
    </citation>
    <scope>NUCLEOTIDE SEQUENCE [LARGE SCALE GENOMIC DNA]</scope>
    <source>
        <strain evidence="13 14">Neff</strain>
    </source>
</reference>
<dbReference type="GeneID" id="14913344"/>
<evidence type="ECO:0000256" key="10">
    <source>
        <dbReference type="ARBA" id="ARBA00023160"/>
    </source>
</evidence>
<dbReference type="InterPro" id="IPR030457">
    <property type="entry name" value="ELO_CS"/>
</dbReference>
<dbReference type="EC" id="2.3.1.-" evidence="12"/>
<evidence type="ECO:0000256" key="2">
    <source>
        <dbReference type="ARBA" id="ARBA00007263"/>
    </source>
</evidence>
<dbReference type="PROSITE" id="PS01188">
    <property type="entry name" value="ELO"/>
    <property type="match status" value="1"/>
</dbReference>
<keyword evidence="4 12" id="KW-0808">Transferase</keyword>
<keyword evidence="7 12" id="KW-1133">Transmembrane helix</keyword>
<evidence type="ECO:0000256" key="3">
    <source>
        <dbReference type="ARBA" id="ARBA00022516"/>
    </source>
</evidence>
<comment type="subcellular location">
    <subcellularLocation>
        <location evidence="1">Membrane</location>
        <topology evidence="1">Multi-pass membrane protein</topology>
    </subcellularLocation>
</comment>
<dbReference type="KEGG" id="acan:ACA1_092740"/>
<dbReference type="GO" id="GO:0016853">
    <property type="term" value="F:isomerase activity"/>
    <property type="evidence" value="ECO:0007669"/>
    <property type="project" value="UniProtKB-KW"/>
</dbReference>
<keyword evidence="10 12" id="KW-0275">Fatty acid biosynthesis</keyword>
<dbReference type="RefSeq" id="XP_004334753.1">
    <property type="nucleotide sequence ID" value="XM_004334705.1"/>
</dbReference>
<evidence type="ECO:0000256" key="8">
    <source>
        <dbReference type="ARBA" id="ARBA00023098"/>
    </source>
</evidence>
<dbReference type="Proteomes" id="UP000011083">
    <property type="component" value="Unassembled WGS sequence"/>
</dbReference>
<comment type="catalytic activity">
    <reaction evidence="12">
        <text>an acyl-CoA + malonyl-CoA + H(+) = a 3-oxoacyl-CoA + CO2 + CoA</text>
        <dbReference type="Rhea" id="RHEA:50252"/>
        <dbReference type="ChEBI" id="CHEBI:15378"/>
        <dbReference type="ChEBI" id="CHEBI:16526"/>
        <dbReference type="ChEBI" id="CHEBI:57287"/>
        <dbReference type="ChEBI" id="CHEBI:57384"/>
        <dbReference type="ChEBI" id="CHEBI:58342"/>
        <dbReference type="ChEBI" id="CHEBI:90726"/>
    </reaction>
    <physiologicalReaction direction="left-to-right" evidence="12">
        <dbReference type="Rhea" id="RHEA:50253"/>
    </physiologicalReaction>
</comment>
<evidence type="ECO:0000256" key="7">
    <source>
        <dbReference type="ARBA" id="ARBA00022989"/>
    </source>
</evidence>
<evidence type="ECO:0000256" key="12">
    <source>
        <dbReference type="RuleBase" id="RU361115"/>
    </source>
</evidence>
<keyword evidence="6 12" id="KW-0276">Fatty acid metabolism</keyword>
<feature type="transmembrane region" description="Helical" evidence="12">
    <location>
        <begin position="179"/>
        <end position="198"/>
    </location>
</feature>
<dbReference type="GO" id="GO:0030148">
    <property type="term" value="P:sphingolipid biosynthetic process"/>
    <property type="evidence" value="ECO:0007669"/>
    <property type="project" value="TreeGrafter"/>
</dbReference>
<organism evidence="13 14">
    <name type="scientific">Acanthamoeba castellanii (strain ATCC 30010 / Neff)</name>
    <dbReference type="NCBI Taxonomy" id="1257118"/>
    <lineage>
        <taxon>Eukaryota</taxon>
        <taxon>Amoebozoa</taxon>
        <taxon>Discosea</taxon>
        <taxon>Longamoebia</taxon>
        <taxon>Centramoebida</taxon>
        <taxon>Acanthamoebidae</taxon>
        <taxon>Acanthamoeba</taxon>
    </lineage>
</organism>
<evidence type="ECO:0000256" key="5">
    <source>
        <dbReference type="ARBA" id="ARBA00022692"/>
    </source>
</evidence>
<gene>
    <name evidence="13" type="ORF">ACA1_092740</name>
</gene>
<keyword evidence="9 12" id="KW-0472">Membrane</keyword>
<dbReference type="EMBL" id="KB008103">
    <property type="protein sequence ID" value="ELR12740.1"/>
    <property type="molecule type" value="Genomic_DNA"/>
</dbReference>
<evidence type="ECO:0000256" key="11">
    <source>
        <dbReference type="ARBA" id="ARBA00047375"/>
    </source>
</evidence>
<dbReference type="Pfam" id="PF01151">
    <property type="entry name" value="ELO"/>
    <property type="match status" value="1"/>
</dbReference>
<protein>
    <recommendedName>
        <fullName evidence="12">Elongation of fatty acids protein</fullName>
        <ecNumber evidence="12">2.3.1.-</ecNumber>
    </recommendedName>
</protein>
<feature type="transmembrane region" description="Helical" evidence="12">
    <location>
        <begin position="39"/>
        <end position="60"/>
    </location>
</feature>
<dbReference type="PANTHER" id="PTHR11157:SF134">
    <property type="entry name" value="ELONGATION OF FATTY ACIDS PROTEIN 1-RELATED"/>
    <property type="match status" value="1"/>
</dbReference>
<dbReference type="AlphaFoldDB" id="L8GI35"/>
<feature type="transmembrane region" description="Helical" evidence="12">
    <location>
        <begin position="249"/>
        <end position="268"/>
    </location>
</feature>
<dbReference type="GO" id="GO:0034625">
    <property type="term" value="P:fatty acid elongation, monounsaturated fatty acid"/>
    <property type="evidence" value="ECO:0007669"/>
    <property type="project" value="TreeGrafter"/>
</dbReference>
<sequence>MAATVPTTATELEVLWQKAAQYMEQLGADLSEQPSNESVVWPLGGVATYLTTIFVLWLWMRNKPAGTFDKALRWPLVIHNYILCLFSLALVVGIGYRVVTIYTSCAHGLYAVYCGCTEAPELSKAMTFWAYLFYLSKYYELFDTVFLVLRKRPLTFLHVYHHAIVMPMCWFAINQGIIMGWITCFNNAFVHVIMYYYFAEQARGAGPKWWRKYITTIQIVQFMLDCGTSVFFGYFWYVGTPCHGTIEAWVAANAIGISFFFLFLNFYVKQYTADKRDRATKQRKQE</sequence>
<dbReference type="GO" id="GO:0042761">
    <property type="term" value="P:very long-chain fatty acid biosynthetic process"/>
    <property type="evidence" value="ECO:0007669"/>
    <property type="project" value="TreeGrafter"/>
</dbReference>
<comment type="catalytic activity">
    <reaction evidence="11">
        <text>a very-long-chain acyl-CoA + malonyl-CoA + H(+) = a very-long-chain 3-oxoacyl-CoA + CO2 + CoA</text>
        <dbReference type="Rhea" id="RHEA:32727"/>
        <dbReference type="ChEBI" id="CHEBI:15378"/>
        <dbReference type="ChEBI" id="CHEBI:16526"/>
        <dbReference type="ChEBI" id="CHEBI:57287"/>
        <dbReference type="ChEBI" id="CHEBI:57384"/>
        <dbReference type="ChEBI" id="CHEBI:90725"/>
        <dbReference type="ChEBI" id="CHEBI:90736"/>
        <dbReference type="EC" id="2.3.1.199"/>
    </reaction>
</comment>
<dbReference type="GO" id="GO:0034626">
    <property type="term" value="P:fatty acid elongation, polyunsaturated fatty acid"/>
    <property type="evidence" value="ECO:0007669"/>
    <property type="project" value="TreeGrafter"/>
</dbReference>
<dbReference type="VEuPathDB" id="AmoebaDB:ACA1_092740"/>
<dbReference type="GO" id="GO:0005789">
    <property type="term" value="C:endoplasmic reticulum membrane"/>
    <property type="evidence" value="ECO:0007669"/>
    <property type="project" value="TreeGrafter"/>
</dbReference>
<dbReference type="OMA" id="TGQVAMF"/>
<comment type="similarity">
    <text evidence="2 12">Belongs to the ELO family.</text>
</comment>
<keyword evidence="3 12" id="KW-0444">Lipid biosynthesis</keyword>
<dbReference type="InterPro" id="IPR002076">
    <property type="entry name" value="ELO_fam"/>
</dbReference>
<dbReference type="OrthoDB" id="434092at2759"/>
<dbReference type="PANTHER" id="PTHR11157">
    <property type="entry name" value="FATTY ACID ACYL TRANSFERASE-RELATED"/>
    <property type="match status" value="1"/>
</dbReference>
<evidence type="ECO:0000313" key="14">
    <source>
        <dbReference type="Proteomes" id="UP000011083"/>
    </source>
</evidence>
<feature type="transmembrane region" description="Helical" evidence="12">
    <location>
        <begin position="81"/>
        <end position="99"/>
    </location>
</feature>
<evidence type="ECO:0000256" key="9">
    <source>
        <dbReference type="ARBA" id="ARBA00023136"/>
    </source>
</evidence>
<evidence type="ECO:0000256" key="6">
    <source>
        <dbReference type="ARBA" id="ARBA00022832"/>
    </source>
</evidence>
<keyword evidence="13" id="KW-0413">Isomerase</keyword>